<name>A0A5D3C7Z7_CUCMM</name>
<reference evidence="4 5" key="1">
    <citation type="submission" date="2019-08" db="EMBL/GenBank/DDBJ databases">
        <title>Draft genome sequences of two oriental melons (Cucumis melo L. var makuwa).</title>
        <authorList>
            <person name="Kwon S.-Y."/>
        </authorList>
    </citation>
    <scope>NUCLEOTIDE SEQUENCE [LARGE SCALE GENOMIC DNA]</scope>
    <source>
        <strain evidence="5">cv. Chang Bougi</strain>
        <tissue evidence="4">Leaf</tissue>
    </source>
</reference>
<evidence type="ECO:0000259" key="3">
    <source>
        <dbReference type="PROSITE" id="PS50158"/>
    </source>
</evidence>
<feature type="compositionally biased region" description="Polar residues" evidence="2">
    <location>
        <begin position="338"/>
        <end position="347"/>
    </location>
</feature>
<dbReference type="PROSITE" id="PS50158">
    <property type="entry name" value="ZF_CCHC"/>
    <property type="match status" value="1"/>
</dbReference>
<dbReference type="InterPro" id="IPR036875">
    <property type="entry name" value="Znf_CCHC_sf"/>
</dbReference>
<dbReference type="GO" id="GO:0008270">
    <property type="term" value="F:zinc ion binding"/>
    <property type="evidence" value="ECO:0007669"/>
    <property type="project" value="UniProtKB-KW"/>
</dbReference>
<dbReference type="Pfam" id="PF14223">
    <property type="entry name" value="Retrotran_gag_2"/>
    <property type="match status" value="1"/>
</dbReference>
<keyword evidence="1" id="KW-0862">Zinc</keyword>
<evidence type="ECO:0000256" key="2">
    <source>
        <dbReference type="SAM" id="MobiDB-lite"/>
    </source>
</evidence>
<dbReference type="AlphaFoldDB" id="A0A5D3C7Z7"/>
<feature type="domain" description="CCHC-type" evidence="3">
    <location>
        <begin position="383"/>
        <end position="398"/>
    </location>
</feature>
<feature type="compositionally biased region" description="Basic and acidic residues" evidence="2">
    <location>
        <begin position="350"/>
        <end position="372"/>
    </location>
</feature>
<dbReference type="EMBL" id="SSTD01012952">
    <property type="protein sequence ID" value="TYK08023.1"/>
    <property type="molecule type" value="Genomic_DNA"/>
</dbReference>
<sequence length="480" mass="54688">MVGNYIVEEAIEFCYEFIAGVSSIGLNSSVIKRDSNVDRALSTSSFIRPSEEQLDQAHLYVIQNVNDVYHTSNNIWGVCVSLTLLKLEVKSGFKKSIIAHSFALALKVPKNSITPSLRWIAHGPSLNVATYYGYLINGYYYHTKRRDDIRRVQNSGVSITATTISRAKVDELGFTIVDLKRMGSPDVGNIGRTRKPRMIFFIKMLDGKAWRALVEGYDPPMITVNGVLVPKREVDWTDAEEQASVGNARAPNTIFNGVDLNVFKLINSCSTAKEAWKTLEEVYEVTAIEEAHDITTLKLDELFGSLLTFEMATVDRDSKKGKRIAFKSTHVDEEANATRMNAQTSNLYRRRNDDSLTRRNNENSNRRSDGYIKKKDGDRRIFKCRECGGVGHYQVECPTFMRKQKKNFCVTLSDEESGDSRDDNDNINAFTIRITDENTDDERECSEERKNDELTIEKLEAFWKEDCEARQYKKKGYKIL</sequence>
<comment type="caution">
    <text evidence="4">The sequence shown here is derived from an EMBL/GenBank/DDBJ whole genome shotgun (WGS) entry which is preliminary data.</text>
</comment>
<evidence type="ECO:0000256" key="1">
    <source>
        <dbReference type="PROSITE-ProRule" id="PRU00047"/>
    </source>
</evidence>
<evidence type="ECO:0000313" key="5">
    <source>
        <dbReference type="Proteomes" id="UP000321947"/>
    </source>
</evidence>
<dbReference type="SUPFAM" id="SSF57756">
    <property type="entry name" value="Retrovirus zinc finger-like domains"/>
    <property type="match status" value="1"/>
</dbReference>
<keyword evidence="1" id="KW-0479">Metal-binding</keyword>
<evidence type="ECO:0000313" key="4">
    <source>
        <dbReference type="EMBL" id="TYK08023.1"/>
    </source>
</evidence>
<dbReference type="GO" id="GO:0003676">
    <property type="term" value="F:nucleic acid binding"/>
    <property type="evidence" value="ECO:0007669"/>
    <property type="project" value="InterPro"/>
</dbReference>
<gene>
    <name evidence="4" type="ORF">E5676_scaffold265G001690</name>
</gene>
<proteinExistence type="predicted"/>
<accession>A0A5D3C7Z7</accession>
<keyword evidence="1" id="KW-0863">Zinc-finger</keyword>
<dbReference type="PANTHER" id="PTHR48258">
    <property type="entry name" value="DUF4218 DOMAIN-CONTAINING PROTEIN-RELATED"/>
    <property type="match status" value="1"/>
</dbReference>
<protein>
    <submittedName>
        <fullName evidence="4">Gag-pol polyprotein</fullName>
    </submittedName>
</protein>
<dbReference type="Proteomes" id="UP000321947">
    <property type="component" value="Unassembled WGS sequence"/>
</dbReference>
<organism evidence="4 5">
    <name type="scientific">Cucumis melo var. makuwa</name>
    <name type="common">Oriental melon</name>
    <dbReference type="NCBI Taxonomy" id="1194695"/>
    <lineage>
        <taxon>Eukaryota</taxon>
        <taxon>Viridiplantae</taxon>
        <taxon>Streptophyta</taxon>
        <taxon>Embryophyta</taxon>
        <taxon>Tracheophyta</taxon>
        <taxon>Spermatophyta</taxon>
        <taxon>Magnoliopsida</taxon>
        <taxon>eudicotyledons</taxon>
        <taxon>Gunneridae</taxon>
        <taxon>Pentapetalae</taxon>
        <taxon>rosids</taxon>
        <taxon>fabids</taxon>
        <taxon>Cucurbitales</taxon>
        <taxon>Cucurbitaceae</taxon>
        <taxon>Benincaseae</taxon>
        <taxon>Cucumis</taxon>
    </lineage>
</organism>
<dbReference type="InterPro" id="IPR001878">
    <property type="entry name" value="Znf_CCHC"/>
</dbReference>
<feature type="region of interest" description="Disordered" evidence="2">
    <location>
        <begin position="338"/>
        <end position="372"/>
    </location>
</feature>